<name>A0ABN9QJ03_9DINO</name>
<comment type="caution">
    <text evidence="2">The sequence shown here is derived from an EMBL/GenBank/DDBJ whole genome shotgun (WGS) entry which is preliminary data.</text>
</comment>
<evidence type="ECO:0000313" key="3">
    <source>
        <dbReference type="Proteomes" id="UP001189429"/>
    </source>
</evidence>
<gene>
    <name evidence="2" type="ORF">PCOR1329_LOCUS12383</name>
</gene>
<feature type="non-terminal residue" evidence="2">
    <location>
        <position position="1"/>
    </location>
</feature>
<dbReference type="EMBL" id="CAUYUJ010003609">
    <property type="protein sequence ID" value="CAK0806008.1"/>
    <property type="molecule type" value="Genomic_DNA"/>
</dbReference>
<evidence type="ECO:0000313" key="2">
    <source>
        <dbReference type="EMBL" id="CAK0806008.1"/>
    </source>
</evidence>
<feature type="region of interest" description="Disordered" evidence="1">
    <location>
        <begin position="1"/>
        <end position="20"/>
    </location>
</feature>
<reference evidence="2" key="1">
    <citation type="submission" date="2023-10" db="EMBL/GenBank/DDBJ databases">
        <authorList>
            <person name="Chen Y."/>
            <person name="Shah S."/>
            <person name="Dougan E. K."/>
            <person name="Thang M."/>
            <person name="Chan C."/>
        </authorList>
    </citation>
    <scope>NUCLEOTIDE SEQUENCE [LARGE SCALE GENOMIC DNA]</scope>
</reference>
<feature type="region of interest" description="Disordered" evidence="1">
    <location>
        <begin position="39"/>
        <end position="67"/>
    </location>
</feature>
<proteinExistence type="predicted"/>
<keyword evidence="3" id="KW-1185">Reference proteome</keyword>
<organism evidence="2 3">
    <name type="scientific">Prorocentrum cordatum</name>
    <dbReference type="NCBI Taxonomy" id="2364126"/>
    <lineage>
        <taxon>Eukaryota</taxon>
        <taxon>Sar</taxon>
        <taxon>Alveolata</taxon>
        <taxon>Dinophyceae</taxon>
        <taxon>Prorocentrales</taxon>
        <taxon>Prorocentraceae</taxon>
        <taxon>Prorocentrum</taxon>
    </lineage>
</organism>
<feature type="non-terminal residue" evidence="2">
    <location>
        <position position="67"/>
    </location>
</feature>
<evidence type="ECO:0000256" key="1">
    <source>
        <dbReference type="SAM" id="MobiDB-lite"/>
    </source>
</evidence>
<accession>A0ABN9QJ03</accession>
<dbReference type="Proteomes" id="UP001189429">
    <property type="component" value="Unassembled WGS sequence"/>
</dbReference>
<protein>
    <submittedName>
        <fullName evidence="2">Uncharacterized protein</fullName>
    </submittedName>
</protein>
<sequence length="67" mass="6861">DQARPPPAGSAGGRTAFCPRGLGLGVQADARVLCQVRAEPARPVPRRGGRRAGAVHGQERGDQPGGH</sequence>
<feature type="compositionally biased region" description="Basic and acidic residues" evidence="1">
    <location>
        <begin position="57"/>
        <end position="67"/>
    </location>
</feature>